<organism evidence="2 3">
    <name type="scientific">Roseospira marina</name>
    <dbReference type="NCBI Taxonomy" id="140057"/>
    <lineage>
        <taxon>Bacteria</taxon>
        <taxon>Pseudomonadati</taxon>
        <taxon>Pseudomonadota</taxon>
        <taxon>Alphaproteobacteria</taxon>
        <taxon>Rhodospirillales</taxon>
        <taxon>Rhodospirillaceae</taxon>
        <taxon>Roseospira</taxon>
    </lineage>
</organism>
<dbReference type="GO" id="GO:0005737">
    <property type="term" value="C:cytoplasm"/>
    <property type="evidence" value="ECO:0007669"/>
    <property type="project" value="TreeGrafter"/>
</dbReference>
<dbReference type="Pfam" id="PF01370">
    <property type="entry name" value="Epimerase"/>
    <property type="match status" value="1"/>
</dbReference>
<reference evidence="2 3" key="1">
    <citation type="submission" date="2019-09" db="EMBL/GenBank/DDBJ databases">
        <title>Genome sequence of Roseospira marina, one of the more divergent members of the non-sulfur purple photosynthetic bacterial family, the Rhodospirillaceae.</title>
        <authorList>
            <person name="Meyer T."/>
            <person name="Kyndt J."/>
        </authorList>
    </citation>
    <scope>NUCLEOTIDE SEQUENCE [LARGE SCALE GENOMIC DNA]</scope>
    <source>
        <strain evidence="2 3">DSM 15113</strain>
    </source>
</reference>
<dbReference type="EMBL" id="VWPJ01000024">
    <property type="protein sequence ID" value="KAA5604058.1"/>
    <property type="molecule type" value="Genomic_DNA"/>
</dbReference>
<dbReference type="InterPro" id="IPR036291">
    <property type="entry name" value="NAD(P)-bd_dom_sf"/>
</dbReference>
<dbReference type="Gene3D" id="3.40.50.720">
    <property type="entry name" value="NAD(P)-binding Rossmann-like Domain"/>
    <property type="match status" value="1"/>
</dbReference>
<dbReference type="InterPro" id="IPR002347">
    <property type="entry name" value="SDR_fam"/>
</dbReference>
<dbReference type="PANTHER" id="PTHR48079:SF6">
    <property type="entry name" value="NAD(P)-BINDING DOMAIN-CONTAINING PROTEIN-RELATED"/>
    <property type="match status" value="1"/>
</dbReference>
<dbReference type="PANTHER" id="PTHR48079">
    <property type="entry name" value="PROTEIN YEEZ"/>
    <property type="match status" value="1"/>
</dbReference>
<dbReference type="OrthoDB" id="9814124at2"/>
<feature type="domain" description="NAD-dependent epimerase/dehydratase" evidence="1">
    <location>
        <begin position="5"/>
        <end position="217"/>
    </location>
</feature>
<dbReference type="InterPro" id="IPR051783">
    <property type="entry name" value="NAD(P)-dependent_oxidoreduct"/>
</dbReference>
<keyword evidence="3" id="KW-1185">Reference proteome</keyword>
<dbReference type="GO" id="GO:0004029">
    <property type="term" value="F:aldehyde dehydrogenase (NAD+) activity"/>
    <property type="evidence" value="ECO:0007669"/>
    <property type="project" value="TreeGrafter"/>
</dbReference>
<accession>A0A5M6I8N1</accession>
<dbReference type="PRINTS" id="PR00081">
    <property type="entry name" value="GDHRDH"/>
</dbReference>
<dbReference type="AlphaFoldDB" id="A0A5M6I8N1"/>
<evidence type="ECO:0000259" key="1">
    <source>
        <dbReference type="Pfam" id="PF01370"/>
    </source>
</evidence>
<dbReference type="RefSeq" id="WP_150063813.1">
    <property type="nucleotide sequence ID" value="NZ_JACHII010000024.1"/>
</dbReference>
<dbReference type="InterPro" id="IPR001509">
    <property type="entry name" value="Epimerase_deHydtase"/>
</dbReference>
<protein>
    <submittedName>
        <fullName evidence="2">SDR family NAD(P)-dependent oxidoreductase</fullName>
    </submittedName>
</protein>
<evidence type="ECO:0000313" key="2">
    <source>
        <dbReference type="EMBL" id="KAA5604058.1"/>
    </source>
</evidence>
<name>A0A5M6I8N1_9PROT</name>
<dbReference type="SUPFAM" id="SSF51735">
    <property type="entry name" value="NAD(P)-binding Rossmann-fold domains"/>
    <property type="match status" value="1"/>
</dbReference>
<gene>
    <name evidence="2" type="ORF">F1188_17870</name>
</gene>
<proteinExistence type="predicted"/>
<evidence type="ECO:0000313" key="3">
    <source>
        <dbReference type="Proteomes" id="UP000324065"/>
    </source>
</evidence>
<sequence length="322" mass="33934">MTRTVAVTGGTGFLGRAVVATLVRDGWRVRVLVRRSAAPWSEPGLGAKHEADHETELVFGDLADPAALRRLVRGADAVVHAAGAIAARDRAAFMAVNRDGSARLGAAVAAEAPAARLVHVSSLAAREPQLSDYAASKRAGEDALRAACGAASWVVVRPPAIYGPRDRATLPVFRVASGPLAPVLHGPEARVCLIHVQDVAEAIAALCADGPSGRVFELSDGRQEGYSWRAIVDEAARAVGGTPRIVRVPAALIRLVGAVAGAAGRLTGRAVLLSRGKVREMLHPDWSSAPEQQPPPSLWSPRVALPEGFAATVRWYREARWL</sequence>
<comment type="caution">
    <text evidence="2">The sequence shown here is derived from an EMBL/GenBank/DDBJ whole genome shotgun (WGS) entry which is preliminary data.</text>
</comment>
<dbReference type="Proteomes" id="UP000324065">
    <property type="component" value="Unassembled WGS sequence"/>
</dbReference>